<dbReference type="InterPro" id="IPR011335">
    <property type="entry name" value="Restrct_endonuc-II-like"/>
</dbReference>
<accession>N9NVM6</accession>
<dbReference type="PANTHER" id="PTHR38590:SF1">
    <property type="entry name" value="BLL0828 PROTEIN"/>
    <property type="match status" value="1"/>
</dbReference>
<gene>
    <name evidence="2" type="ORF">F897_01415</name>
</gene>
<comment type="caution">
    <text evidence="2">The sequence shown here is derived from an EMBL/GenBank/DDBJ whole genome shotgun (WGS) entry which is preliminary data.</text>
</comment>
<dbReference type="PATRIC" id="fig|1217693.3.peg.1366"/>
<name>N9NVM6_9GAMM</name>
<evidence type="ECO:0000259" key="1">
    <source>
        <dbReference type="Pfam" id="PF04480"/>
    </source>
</evidence>
<dbReference type="AlphaFoldDB" id="N9NVM6"/>
<dbReference type="InterPro" id="IPR007569">
    <property type="entry name" value="DUF559"/>
</dbReference>
<dbReference type="Gene3D" id="3.40.960.10">
    <property type="entry name" value="VSR Endonuclease"/>
    <property type="match status" value="1"/>
</dbReference>
<dbReference type="PANTHER" id="PTHR38590">
    <property type="entry name" value="BLL0828 PROTEIN"/>
    <property type="match status" value="1"/>
</dbReference>
<proteinExistence type="predicted"/>
<dbReference type="Proteomes" id="UP000013101">
    <property type="component" value="Unassembled WGS sequence"/>
</dbReference>
<reference evidence="2 3" key="1">
    <citation type="submission" date="2013-02" db="EMBL/GenBank/DDBJ databases">
        <title>The Genome Sequence of Acinetobacter sp. NIPH 2171.</title>
        <authorList>
            <consortium name="The Broad Institute Genome Sequencing Platform"/>
            <consortium name="The Broad Institute Genome Sequencing Center for Infectious Disease"/>
            <person name="Cerqueira G."/>
            <person name="Feldgarden M."/>
            <person name="Courvalin P."/>
            <person name="Perichon B."/>
            <person name="Grillot-Courvalin C."/>
            <person name="Clermont D."/>
            <person name="Rocha E."/>
            <person name="Yoon E.-J."/>
            <person name="Nemec A."/>
            <person name="Walker B."/>
            <person name="Young S.K."/>
            <person name="Zeng Q."/>
            <person name="Gargeya S."/>
            <person name="Fitzgerald M."/>
            <person name="Haas B."/>
            <person name="Abouelleil A."/>
            <person name="Alvarado L."/>
            <person name="Arachchi H.M."/>
            <person name="Berlin A.M."/>
            <person name="Chapman S.B."/>
            <person name="Dewar J."/>
            <person name="Goldberg J."/>
            <person name="Griggs A."/>
            <person name="Gujja S."/>
            <person name="Hansen M."/>
            <person name="Howarth C."/>
            <person name="Imamovic A."/>
            <person name="Larimer J."/>
            <person name="McCowan C."/>
            <person name="Murphy C."/>
            <person name="Neiman D."/>
            <person name="Pearson M."/>
            <person name="Priest M."/>
            <person name="Roberts A."/>
            <person name="Saif S."/>
            <person name="Shea T."/>
            <person name="Sisk P."/>
            <person name="Sykes S."/>
            <person name="Wortman J."/>
            <person name="Nusbaum C."/>
            <person name="Birren B."/>
        </authorList>
    </citation>
    <scope>NUCLEOTIDE SEQUENCE [LARGE SCALE GENOMIC DNA]</scope>
    <source>
        <strain evidence="2 3">NIPH 2171</strain>
    </source>
</reference>
<dbReference type="HOGENOM" id="CLU_107928_2_0_6"/>
<sequence length="133" mass="15843">MYHIIRIILRRNKMKIEPQLLEFAKSMRHTATDAEHLMWQLLRAKRFMNLKFRRQHVITPYIVDFYCHEISLVVESDGGQHGTDDAKEYDVERTKFLEALGLTVVRYWNHDVLGRTDVVLEDLWQVCSQLKKG</sequence>
<evidence type="ECO:0000313" key="3">
    <source>
        <dbReference type="Proteomes" id="UP000013101"/>
    </source>
</evidence>
<organism evidence="2 3">
    <name type="scientific">Acinetobacter variabilis</name>
    <dbReference type="NCBI Taxonomy" id="70346"/>
    <lineage>
        <taxon>Bacteria</taxon>
        <taxon>Pseudomonadati</taxon>
        <taxon>Pseudomonadota</taxon>
        <taxon>Gammaproteobacteria</taxon>
        <taxon>Moraxellales</taxon>
        <taxon>Moraxellaceae</taxon>
        <taxon>Acinetobacter</taxon>
    </lineage>
</organism>
<dbReference type="InterPro" id="IPR047216">
    <property type="entry name" value="Endonuclease_DUF559_bact"/>
</dbReference>
<feature type="domain" description="DUF559" evidence="1">
    <location>
        <begin position="21"/>
        <end position="127"/>
    </location>
</feature>
<dbReference type="SUPFAM" id="SSF52980">
    <property type="entry name" value="Restriction endonuclease-like"/>
    <property type="match status" value="1"/>
</dbReference>
<evidence type="ECO:0000313" key="2">
    <source>
        <dbReference type="EMBL" id="ENX09621.1"/>
    </source>
</evidence>
<dbReference type="CDD" id="cd01038">
    <property type="entry name" value="Endonuclease_DUF559"/>
    <property type="match status" value="1"/>
</dbReference>
<dbReference type="EMBL" id="APRS01000009">
    <property type="protein sequence ID" value="ENX09621.1"/>
    <property type="molecule type" value="Genomic_DNA"/>
</dbReference>
<dbReference type="STRING" id="70346.F897_01415"/>
<protein>
    <recommendedName>
        <fullName evidence="1">DUF559 domain-containing protein</fullName>
    </recommendedName>
</protein>
<dbReference type="Pfam" id="PF04480">
    <property type="entry name" value="DUF559"/>
    <property type="match status" value="1"/>
</dbReference>